<feature type="domain" description="Carrier" evidence="12">
    <location>
        <begin position="1527"/>
        <end position="1602"/>
    </location>
</feature>
<keyword evidence="6" id="KW-0677">Repeat</keyword>
<feature type="domain" description="Carrier" evidence="12">
    <location>
        <begin position="6448"/>
        <end position="6530"/>
    </location>
</feature>
<comment type="cofactor">
    <cofactor evidence="1">
        <name>pantetheine 4'-phosphate</name>
        <dbReference type="ChEBI" id="CHEBI:47942"/>
    </cofactor>
</comment>
<dbReference type="Pfam" id="PF21089">
    <property type="entry name" value="PKS_DH_N"/>
    <property type="match status" value="2"/>
</dbReference>
<dbReference type="Proteomes" id="UP000198583">
    <property type="component" value="Unassembled WGS sequence"/>
</dbReference>
<keyword evidence="11" id="KW-0175">Coiled coil</keyword>
<protein>
    <submittedName>
        <fullName evidence="15">Acyl transferase domain-containing protein</fullName>
    </submittedName>
</protein>
<keyword evidence="16" id="KW-1185">Reference proteome</keyword>
<dbReference type="Pfam" id="PF02801">
    <property type="entry name" value="Ketoacyl-synt_C"/>
    <property type="match status" value="4"/>
</dbReference>
<dbReference type="PROSITE" id="PS00606">
    <property type="entry name" value="KS3_1"/>
    <property type="match status" value="4"/>
</dbReference>
<comment type="pathway">
    <text evidence="2">Antibiotic biosynthesis.</text>
</comment>
<evidence type="ECO:0000256" key="1">
    <source>
        <dbReference type="ARBA" id="ARBA00001957"/>
    </source>
</evidence>
<dbReference type="InterPro" id="IPR014043">
    <property type="entry name" value="Acyl_transferase_dom"/>
</dbReference>
<dbReference type="CDD" id="cd08956">
    <property type="entry name" value="KR_3_FAS_SDR_x"/>
    <property type="match status" value="3"/>
</dbReference>
<dbReference type="InterPro" id="IPR042104">
    <property type="entry name" value="PKS_dehydratase_sf"/>
</dbReference>
<evidence type="ECO:0000256" key="3">
    <source>
        <dbReference type="ARBA" id="ARBA00022450"/>
    </source>
</evidence>
<dbReference type="Pfam" id="PF08240">
    <property type="entry name" value="ADH_N"/>
    <property type="match status" value="1"/>
</dbReference>
<evidence type="ECO:0000256" key="6">
    <source>
        <dbReference type="ARBA" id="ARBA00022737"/>
    </source>
</evidence>
<feature type="domain" description="Carrier" evidence="12">
    <location>
        <begin position="2974"/>
        <end position="3049"/>
    </location>
</feature>
<evidence type="ECO:0000259" key="13">
    <source>
        <dbReference type="PROSITE" id="PS52004"/>
    </source>
</evidence>
<dbReference type="Pfam" id="PF08659">
    <property type="entry name" value="KR"/>
    <property type="match status" value="4"/>
</dbReference>
<evidence type="ECO:0000256" key="7">
    <source>
        <dbReference type="ARBA" id="ARBA00023194"/>
    </source>
</evidence>
<feature type="region of interest" description="C-terminal hotdog fold" evidence="10">
    <location>
        <begin position="4046"/>
        <end position="4224"/>
    </location>
</feature>
<dbReference type="PANTHER" id="PTHR43775:SF51">
    <property type="entry name" value="INACTIVE PHENOLPHTHIOCEROL SYNTHESIS POLYKETIDE SYNTHASE TYPE I PKS1-RELATED"/>
    <property type="match status" value="1"/>
</dbReference>
<evidence type="ECO:0000256" key="2">
    <source>
        <dbReference type="ARBA" id="ARBA00004792"/>
    </source>
</evidence>
<dbReference type="SMART" id="SM00829">
    <property type="entry name" value="PKS_ER"/>
    <property type="match status" value="1"/>
</dbReference>
<dbReference type="InterPro" id="IPR001227">
    <property type="entry name" value="Ac_transferase_dom_sf"/>
</dbReference>
<dbReference type="FunFam" id="1.10.1200.10:FF:000007">
    <property type="entry name" value="Probable polyketide synthase pks17"/>
    <property type="match status" value="4"/>
</dbReference>
<dbReference type="PROSITE" id="PS01162">
    <property type="entry name" value="QOR_ZETA_CRYSTAL"/>
    <property type="match status" value="1"/>
</dbReference>
<dbReference type="InterPro" id="IPR020843">
    <property type="entry name" value="ER"/>
</dbReference>
<dbReference type="RefSeq" id="WP_143138486.1">
    <property type="nucleotide sequence ID" value="NZ_FOYL01000001.1"/>
</dbReference>
<dbReference type="InterPro" id="IPR013968">
    <property type="entry name" value="PKS_KR"/>
</dbReference>
<dbReference type="Pfam" id="PF16197">
    <property type="entry name" value="KAsynt_C_assoc"/>
    <property type="match status" value="4"/>
</dbReference>
<dbReference type="InterPro" id="IPR036291">
    <property type="entry name" value="NAD(P)-bd_dom_sf"/>
</dbReference>
<dbReference type="SUPFAM" id="SSF52151">
    <property type="entry name" value="FabD/lysophospholipase-like"/>
    <property type="match status" value="4"/>
</dbReference>
<dbReference type="Pfam" id="PF13602">
    <property type="entry name" value="ADH_zinc_N_2"/>
    <property type="match status" value="1"/>
</dbReference>
<dbReference type="SMART" id="SM01294">
    <property type="entry name" value="PKS_PP_betabranch"/>
    <property type="match status" value="4"/>
</dbReference>
<feature type="active site" description="Proton donor; for dehydratase activity" evidence="10">
    <location>
        <position position="4106"/>
    </location>
</feature>
<dbReference type="InterPro" id="IPR002364">
    <property type="entry name" value="Quin_OxRdtase/zeta-crystal_CS"/>
</dbReference>
<feature type="domain" description="Carrier" evidence="12">
    <location>
        <begin position="4897"/>
        <end position="4972"/>
    </location>
</feature>
<dbReference type="SUPFAM" id="SSF47336">
    <property type="entry name" value="ACP-like"/>
    <property type="match status" value="4"/>
</dbReference>
<evidence type="ECO:0000256" key="4">
    <source>
        <dbReference type="ARBA" id="ARBA00022553"/>
    </source>
</evidence>
<feature type="region of interest" description="C-terminal hotdog fold" evidence="10">
    <location>
        <begin position="1003"/>
        <end position="1149"/>
    </location>
</feature>
<dbReference type="GO" id="GO:0033068">
    <property type="term" value="P:macrolide biosynthetic process"/>
    <property type="evidence" value="ECO:0007669"/>
    <property type="project" value="UniProtKB-ARBA"/>
</dbReference>
<dbReference type="Pfam" id="PF18369">
    <property type="entry name" value="PKS_DE"/>
    <property type="match status" value="1"/>
</dbReference>
<dbReference type="InterPro" id="IPR057326">
    <property type="entry name" value="KR_dom"/>
</dbReference>
<dbReference type="PROSITE" id="PS50075">
    <property type="entry name" value="CARRIER"/>
    <property type="match status" value="4"/>
</dbReference>
<dbReference type="CDD" id="cd05195">
    <property type="entry name" value="enoyl_red"/>
    <property type="match status" value="1"/>
</dbReference>
<dbReference type="InterPro" id="IPR055123">
    <property type="entry name" value="SpnB-like_Rossmann"/>
</dbReference>
<keyword evidence="9" id="KW-0012">Acyltransferase</keyword>
<dbReference type="InterPro" id="IPR020841">
    <property type="entry name" value="PKS_Beta-ketoAc_synthase_dom"/>
</dbReference>
<dbReference type="Pfam" id="PF00550">
    <property type="entry name" value="PP-binding"/>
    <property type="match status" value="4"/>
</dbReference>
<evidence type="ECO:0000313" key="16">
    <source>
        <dbReference type="Proteomes" id="UP000198583"/>
    </source>
</evidence>
<dbReference type="InterPro" id="IPR020806">
    <property type="entry name" value="PKS_PP-bd"/>
</dbReference>
<dbReference type="CDD" id="cd08952">
    <property type="entry name" value="KR_1_SDR_x"/>
    <property type="match status" value="1"/>
</dbReference>
<dbReference type="SUPFAM" id="SSF53901">
    <property type="entry name" value="Thiolase-like"/>
    <property type="match status" value="4"/>
</dbReference>
<dbReference type="InterPro" id="IPR016036">
    <property type="entry name" value="Malonyl_transacylase_ACP-bd"/>
</dbReference>
<organism evidence="15 16">
    <name type="scientific">Lentzea waywayandensis</name>
    <dbReference type="NCBI Taxonomy" id="84724"/>
    <lineage>
        <taxon>Bacteria</taxon>
        <taxon>Bacillati</taxon>
        <taxon>Actinomycetota</taxon>
        <taxon>Actinomycetes</taxon>
        <taxon>Pseudonocardiales</taxon>
        <taxon>Pseudonocardiaceae</taxon>
        <taxon>Lentzea</taxon>
    </lineage>
</organism>
<keyword evidence="8" id="KW-0511">Multifunctional enzyme</keyword>
<evidence type="ECO:0000259" key="14">
    <source>
        <dbReference type="PROSITE" id="PS52019"/>
    </source>
</evidence>
<dbReference type="InterPro" id="IPR006162">
    <property type="entry name" value="Ppantetheine_attach_site"/>
</dbReference>
<evidence type="ECO:0000256" key="11">
    <source>
        <dbReference type="SAM" id="Coils"/>
    </source>
</evidence>
<dbReference type="Gene3D" id="3.90.180.10">
    <property type="entry name" value="Medium-chain alcohol dehydrogenases, catalytic domain"/>
    <property type="match status" value="1"/>
</dbReference>
<dbReference type="Pfam" id="PF00698">
    <property type="entry name" value="Acyl_transf_1"/>
    <property type="match status" value="4"/>
</dbReference>
<evidence type="ECO:0000256" key="5">
    <source>
        <dbReference type="ARBA" id="ARBA00022679"/>
    </source>
</evidence>
<dbReference type="PROSITE" id="PS52004">
    <property type="entry name" value="KS3_2"/>
    <property type="match status" value="4"/>
</dbReference>
<evidence type="ECO:0000256" key="10">
    <source>
        <dbReference type="PROSITE-ProRule" id="PRU01363"/>
    </source>
</evidence>
<dbReference type="EMBL" id="FOYL01000001">
    <property type="protein sequence ID" value="SFQ98911.1"/>
    <property type="molecule type" value="Genomic_DNA"/>
</dbReference>
<dbReference type="Gene3D" id="3.30.70.3290">
    <property type="match status" value="4"/>
</dbReference>
<dbReference type="GO" id="GO:0031177">
    <property type="term" value="F:phosphopantetheine binding"/>
    <property type="evidence" value="ECO:0007669"/>
    <property type="project" value="InterPro"/>
</dbReference>
<dbReference type="SMART" id="SM00825">
    <property type="entry name" value="PKS_KS"/>
    <property type="match status" value="4"/>
</dbReference>
<dbReference type="GO" id="GO:0008270">
    <property type="term" value="F:zinc ion binding"/>
    <property type="evidence" value="ECO:0007669"/>
    <property type="project" value="InterPro"/>
</dbReference>
<dbReference type="GO" id="GO:0004312">
    <property type="term" value="F:fatty acid synthase activity"/>
    <property type="evidence" value="ECO:0007669"/>
    <property type="project" value="TreeGrafter"/>
</dbReference>
<dbReference type="SUPFAM" id="SSF51735">
    <property type="entry name" value="NAD(P)-binding Rossmann-fold domains"/>
    <property type="match status" value="9"/>
</dbReference>
<dbReference type="InterPro" id="IPR049552">
    <property type="entry name" value="PKS_DH_N"/>
</dbReference>
<dbReference type="Gene3D" id="3.40.47.10">
    <property type="match status" value="4"/>
</dbReference>
<keyword evidence="7" id="KW-0045">Antibiotic biosynthesis</keyword>
<dbReference type="NCBIfam" id="NF045894">
    <property type="entry name" value="PKS_plus_SDR"/>
    <property type="match status" value="1"/>
</dbReference>
<feature type="region of interest" description="N-terminal hotdog fold" evidence="10">
    <location>
        <begin position="3912"/>
        <end position="4034"/>
    </location>
</feature>
<dbReference type="CDD" id="cd00833">
    <property type="entry name" value="PKS"/>
    <property type="match status" value="4"/>
</dbReference>
<dbReference type="InterPro" id="IPR016035">
    <property type="entry name" value="Acyl_Trfase/lysoPLipase"/>
</dbReference>
<dbReference type="InterPro" id="IPR041618">
    <property type="entry name" value="PKS_DE"/>
</dbReference>
<dbReference type="InterPro" id="IPR020807">
    <property type="entry name" value="PKS_DH"/>
</dbReference>
<evidence type="ECO:0000259" key="12">
    <source>
        <dbReference type="PROSITE" id="PS50075"/>
    </source>
</evidence>
<dbReference type="InterPro" id="IPR049900">
    <property type="entry name" value="PKS_mFAS_DH"/>
</dbReference>
<reference evidence="16" key="1">
    <citation type="submission" date="2016-10" db="EMBL/GenBank/DDBJ databases">
        <authorList>
            <person name="Varghese N."/>
            <person name="Submissions S."/>
        </authorList>
    </citation>
    <scope>NUCLEOTIDE SEQUENCE [LARGE SCALE GENOMIC DNA]</scope>
    <source>
        <strain evidence="16">DSM 44232</strain>
    </source>
</reference>
<feature type="domain" description="Ketosynthase family 3 (KS3)" evidence="13">
    <location>
        <begin position="1620"/>
        <end position="2037"/>
    </location>
</feature>
<dbReference type="Pfam" id="PF08990">
    <property type="entry name" value="Docking"/>
    <property type="match status" value="1"/>
</dbReference>
<keyword evidence="3" id="KW-0596">Phosphopantetheine</keyword>
<dbReference type="GO" id="GO:0006633">
    <property type="term" value="P:fatty acid biosynthetic process"/>
    <property type="evidence" value="ECO:0007669"/>
    <property type="project" value="InterPro"/>
</dbReference>
<feature type="active site" description="Proton acceptor; for dehydratase activity" evidence="10">
    <location>
        <position position="3944"/>
    </location>
</feature>
<dbReference type="Gene3D" id="3.40.366.10">
    <property type="entry name" value="Malonyl-Coenzyme A Acyl Carrier Protein, domain 2"/>
    <property type="match status" value="4"/>
</dbReference>
<name>A0A1I6D0K4_9PSEU</name>
<gene>
    <name evidence="15" type="ORF">SAMN04488564_101742</name>
</gene>
<dbReference type="PANTHER" id="PTHR43775">
    <property type="entry name" value="FATTY ACID SYNTHASE"/>
    <property type="match status" value="1"/>
</dbReference>
<dbReference type="Gene3D" id="3.30.70.250">
    <property type="entry name" value="Malonyl-CoA ACP transacylase, ACP-binding"/>
    <property type="match status" value="1"/>
</dbReference>
<dbReference type="InterPro" id="IPR014031">
    <property type="entry name" value="Ketoacyl_synth_C"/>
</dbReference>
<dbReference type="InterPro" id="IPR011032">
    <property type="entry name" value="GroES-like_sf"/>
</dbReference>
<dbReference type="Gene3D" id="1.10.287.1960">
    <property type="match status" value="1"/>
</dbReference>
<dbReference type="FunFam" id="3.40.47.10:FF:000019">
    <property type="entry name" value="Polyketide synthase type I"/>
    <property type="match status" value="4"/>
</dbReference>
<feature type="domain" description="PKS/mFAS DH" evidence="14">
    <location>
        <begin position="3912"/>
        <end position="4224"/>
    </location>
</feature>
<dbReference type="InterPro" id="IPR015083">
    <property type="entry name" value="NorB/c/GfsB-D-like_docking"/>
</dbReference>
<keyword evidence="4" id="KW-0597">Phosphoprotein</keyword>
<evidence type="ECO:0000256" key="9">
    <source>
        <dbReference type="ARBA" id="ARBA00023315"/>
    </source>
</evidence>
<dbReference type="SUPFAM" id="SSF50129">
    <property type="entry name" value="GroES-like"/>
    <property type="match status" value="1"/>
</dbReference>
<dbReference type="InterPro" id="IPR049551">
    <property type="entry name" value="PKS_DH_C"/>
</dbReference>
<feature type="domain" description="Ketosynthase family 3 (KS3)" evidence="13">
    <location>
        <begin position="34"/>
        <end position="458"/>
    </location>
</feature>
<dbReference type="SMART" id="SM00823">
    <property type="entry name" value="PKS_PP"/>
    <property type="match status" value="4"/>
</dbReference>
<sequence length="6607" mass="691051">MSTSSEKVVEALRAAMKEAERLRKQNRQLVAAATEPIAIIGMACRFPGGISSPEDLWELVSSGRDAITGFPADRGWDIDALLGGGVDERGHSVSVQGGFLQGIADFDPAFFGISPREAVTMDPQQRLLLETSWEALERSGIDPSSLRGSRTGVFVGTNGQDYEHLLIRGLDDATGDVGTGIAASAESGRISYALGLEGPTLTVDTACSSSLVALHLAVHALRAGECSLALAGGVNVMCTPGSLVEFSRQGGLASNGRCKAFSDDADGTGWSEGVGVLALARLSDAEALGYPVLAVVRGSAVNSDGASNGFTAPNGRAQQRVIRAALDRAGLGPSDVDVVEAHGTGTALGDPIEARSLLAVYGADRPSPLLLGSVKSNIGHTQAAAGVAGIIKMVQAMQHGVVPATLHVSRPSTHVDWTAGSVELATSAVAWPSTGRAPRAAVSSFGVSGTNAHVILEAPSAPELSDLPEMIEMGARSPLGAEQSESIPKSAPPWLVSARSEASLAAQIERVRALDADPVDVGFSLATTRALFEHRAVLLDGTEIAHGLARRTELALLFSGQGAQRVGMGKELYTEFAVFREAFDEVLRHLDPGLRDVMWGDEEALNQTGNTQPALFAFEVALYRLLESFGVTAAHVTGHSIGEIAAAHIAGVFSLEDAATLVQARASLMQELPPGGVMIALQATEDEITLTPGVSIAAINGPDSLVIAGVESEVRAIVARFEGRKSKQLAVSHAFHSPLMDPMLNAFREAIGGITFRSPAIPMTGDVAGPEYWVRHVRDTVRFHDAVTGLGDRTLLEIGPDGVLSALVEAIPAQRKDRDERTAFITALARLHVAGVGVDWTPFYPNGKRVDVPTYAFQHDRYWPSVSVSAGDAAGLGLSPADHPLLGAAMTVAGSGELILTGTLSRTGWLADHVVFPTAGVLELAFRAADLAGYERVEQLTRAAPLVLPDNGAVQVQFQVGRDGAFRFHSRRGDAEWVEHAAGLLGAGVPAPAKEGEWPPKGATVVDLDGFYDETPYGEAFQGLRAAWRRGRGVFAEVALPVDAKGFGVHPALLDAATHAATFLGLDGVPANWQGVSLYANGAEVVRVKLSAVDGGLKLAAVDVAGDPVLSADVVSIEPLGELSARTGVDSLFRLDWVPVTYTPADVTVAHFTGEQTPESAHALAAAALDALQQATGKLVFVTRGAVTGDDVAAATVWGLVRSAQTEDPGRFLLVDLDDAPESEALLPGLGGLIDAGETQVVVRAGEVFAGRLARATDIVAGEWDSAGTVLITGGTGGLGAVLARHLATRGQRRLLLVSRRGLDAPGAADLRAELTALGVEVEVKACDVTERAAVADLLDGERLTAVIHTAGVLDDGVIGSLTPERLSAVLGPKVDAAWHLHELAGDARLVLYSSVSGVMGAAGQGNYAAANAFLDALAAHRHGLGLPALSLAWGAWDTGMTSTLDEGDLRRMPMLSVEQGLALFDAAVTSGESLLVPLASGGAAQGDVPAIMRGLVRAGRRTAAREIVAGGLLAKLGGLTGLERVRTIADVVRTEAAKVIGYANADAVGTEKEFRALGFDSLTAIELRNALASATGLTLPATLIFDYPTPLVLAEHLLAELTGEGTDLDITAQAIADADDPIVIVGMACRFPGGVSTPEDLWRLLADGTDAIASFPADRGWEQDALAAGGTVEGGFLYGATEFDPAFFGISPREALAMDPQQRQLLEVSWEAVERAGINASTLRGSKTGVFVGTNGQDYTNLVLRARGDIEGHASTGLAAAVISGRLSYTFGFEGPALTIDTACSSSLVALHLAAQSLRSGESSLALVGGVTVMSTPMNFAGFNAQGGLAADARCRAFSDNADGTGWAEGVGVLVVERQSDALRNGHTVLSVVRGSAVNQDGASNGLTAPNGPAQQRVIRQALANAGLSTADVDAVEAHGTGTRLGDPIEAQALLATYGRDRAGAPLHLGAIKSNLGHTQAAAGVAGVIKMVLAFQHGLLPRTLHVTEPSSHVDWSAGAVSLLTSNTPWPAVDRPARAGVSSFGLSGTNAHVILEAPSAPELSDLPEMIEMGARSPLGAGQSESIPNREHGAVPLAVSAKSAAALAAQVERIRAVQAAPVDVAYSLAVTRALFEHRAVLLDGEVLAGGEASGKTLAMVFSGQGAQRLGMGRELYEAFPVFAEALDAVLEHLDDVRDVMWGDDAEALNQTGSTQPALFAVEVALYRLVESFGVVPRLLAGHSIGEIAAAHVAGVFSLGDAAKLVRARARLMQALPQGGVMIALQATEAEVAPHLTSGVSIAAINAADSLVIAGAEDEARTVVARFEGRKSKQLKVSHAFHSPLMEPMLAEFRQSIQGLTFHQPSIPIASTGDLTDPEYWVGHVRDTVRFADNVGKLREQGASAFLEIGPEGVLSALVDGAIPVLRKDRGEHKAFVTALARLHVSGTDVDWSGFYRGGRAIGLPTYPFQRERFWPEAATAAVASDPADAAFWTAVEQEDVASLAATLDLDAETLAGVLPALSAWRGKRQAQSTVDSWLHRESWQPISGLTAKPGKWLVVGEADELLLNALGDVTVLAAGQDREHLAGRLAEFAQVPFAGVVSLPAPEPIITTTALIQALGDAGVMAPLWVLTRGAVSTGRADAVTEPWQAGVWGLGRVAALEHPNRWGGLIDLPAELDERAAQRVAAVLSSDEDQVAVRASGVFGRRILVAPRTSGEWQPRGTVVITGGTGALGKHVARDLVARGAEKVVLLSRRGPDAPGAAEIVAELGVEVVKCDVANRAELAAVLTDDVKAVVHAAGVLDDGVLDGLTPERFTDVFQAKVASAFLLDELTREREMDAFILFSSVAGAIGNPGQANYAAANAVLDAIATQRREQGLPATSIAWGAWTGDGMAGEERVVRTIKSVGASTLDPALAVAAMRGVAAEAAPTVVIADIHHPQLLGALLSLRPSPVLAELPGAREVLDELAAARRDSESAAAELRRSLRELPAAERIEPVLELVRVRAAQVLGHSGKEAVASDKAFRDIGFDSLTAVELRNQLTEITGLALPAGLVFDYPSPRVLAEHLLASLLGEGADVDDVSVVQTTDDIAIVGMACHFPGDIDSPEDLWRLLVAGEDAMSDFPADRGWDLSSLQSSTLRGGFLSGVADFDPAFFGISPREALAMDPQQRLLLETSWEAVERAGVDPASLRGSRTGVFVGTNGQDYQHVVMASNEDLEGHAGTGLAASVISGRISYALGLEGPAVTIDTACSSALVALHLAAQALRGGECSLALAGGVTVMATPTSFSGFSRQGGLAPDGLCKAFSESADGTGWSEGVGVLVVERLSDAVAAGHPVLAVVRGSAFNQDGASNGLTAPNGPSQQRVIRQALASGGLSPFDVDAVEAHGTGTVLGDPIEAQALLTVYGQDRAEPLRLGSVKSNLGHTQAAAGAAGVIKMVMAFQRGLLPQTLHVTAPSSHIDWSTGAVSLLTENTAWPSVDRPWRAGVSSFGISGTNAHVILEAPSAPELSDLPEMIEMGARSPLGASQPGSIQQAGVVPLAVSAKSAAALAAQVERVRAVEAAPVDVAYSLVNSRALFEHRAVLLDGAEIASGVAGEHTLALLFSGQGSQRLGMGRELYARFPQFADAFDDVLAHLDPKLKNVIWGDDEEKLDQTGYTQPALFAFHTALYRLMQAFGIKPAHLAGHSIGEIAAAHVAGVLSLEDAAKLVSARASLMQALPRNGAMVAVQATEEEVSKHLTSKVSIAAVNGPTSVVIAGDEAEVEAIASRFEKTKRLKVSHAFHSPLMEPMLDDFRAAISTITFHAPKIPIGASGDVTDPEYWVSHVRDAVRFTSNVAKIPATKFLEIGPDGVLSALVDGAIPTLRKNRTEQAALATALGQLHVDGVDVDWTPWLRGGRLVALPTYPFDHERFWPKAAVGGRAGDPAAYGLRSGGHPLLGAAISVAGTDELVLSGRLSLATHPWIADHVVGGAVLFPGTGFLDFAIRAGDMVGCDRVDGLTIVVPLVLPEREAVAVQVRVGAPDEHGRRPVSVHSQHPGADEWIQHAGGTLAEGPHQAEFDTSVWPPENAESLDLESFYETLAEGGLRYGPIFQGAQQAWRNGDEVLVEVALPDSVDDAATFGVHPALLDSALHAITFVEDAGQGLPFEWNGVSLHAIGPSRLRVRLKHTGGDAVEVTAVDVEGAPVLSVKSLVVRTPAANAPSNPVQDSLFRVDWVPVPVGEATEIDARVVEISGDATTVHETTQRALEILQTAEERVVFVTRGAAAIGDEPISQLGAAAAWGLVRSAQAENPGQFLLVDLDEHSELTPGMLVTEEQQLIVRRGTVHAGRLARLQTGPTLVPPTGTPWRLDTTAKGSLDNLVLAPWTPEPLQGKQVRVAIRAAGLNFRDVLNALGMYPGEAGSFGAEAAGVVAEIGPDVEDLKVGDPVFGMLFGGMGPVGVIEEPYLIRLPDGWTFEQGASVPLVFLTAYYALIELGNVRPGEKVLIHAGAGGVGMAAIQVARHLGAEVFATASEGKQDVLRGLGLDDDHIGNSRDTGFESKFPRVDVVLNALTGEFIDASLRLLGEGGRFLEMGKTDLREDVPGIFYRPFDLGEAHPDHVQRMLVALMELFERGVLTTLPIAAWDVRRARDAFRFMSRAQHIGKIVITVPAGWDPSGTVVITGGTGGLGAELARHLVAQGARKLLLLSRRGLDSPGAEELLGLDADITIAACDVADRDALADVLSGHDVTAVVHTAGVLDDGVIASMTPERLEKVLRPKVDAAWNLHSLVPDAHFVLYSSVSGVLGTAGQGNYAAGNAFLDALAQYRRSLGLPAVSLAWGAWTSEVGMTKTMDASALERLEKSSMPPISLEHGLALFDAAIGVDEPLVVPARIITGAGTTMVPPLLRNLLRGGRRTAARAQGTVALQGLQDVRPAERVRTLVDLVRGEAAAVLGHASADAIDGDREFRQLGFDSLTSVELRNRLGTATGLTLPATLVFDYPTPQALAEHLIAELFGGTAEVEDSVRVSDEAIAIVGIACKFPGGVSSPEELWELVLGGRDAIGGFPADRGWDENLVGDGAGQSVTGQGGFIEGIASFDPAFFGISPREAVSMDPHQRLVLETSWEALERTGIDPLALRGSRTGVYVGASGQDYAHLMLASEQALEGYSGTGTSPSVIAGRVSYALGLEGPSMTIDTACSSALVALHLAVQALRNGECSLALAGGVQVMSAPGAFMEFSLQDGLARDGRCKPFSDTADGTAWSEGIGVLVVERLSDAVAAGHDVLAVVRGSAVNQDGASNGLTAPNGPSQQRVIRQALASAGLKFADVDAVEAHGTGTTLGDPIEAQALLATYGQDRSEPLLLGSIKSNIGHTQAAAGAAGVIKMVMALRHGLLPRTINFTAPSSHVDWTAGSVALLRENTPWPAADRVRRAGVSSFGISGTNAHVILEAAPVAQELSDPLEMIGKGTSRPPKGAPLVFSAKSPASLRAQIERVSAVEADAFDVGFSLLKRSRFEHRAVLLDGAEVAQGQASRRKLAVLFSGQGSQRLGMGRELYERFPAFKQALDEVFDHVDVRDVMWGDDAAALDQTGNTQRALFAIEVALYRLAETFGIEPDYVGGHSVGEIAAAHVAGVLSLGDAAKLVNARAALMQALPAGGAMIAVEASEEEITTTDQVSIAAINGPRSLVLAGEEEAVHQIADRFEAMGRKTKRLPVSHAFHSPLMEPMLDDFRAVVTALDLAAPRIPVVSTLTGAIADAELTEPEYWVRHVRETVRFADGVTTLEAAGVTAFLEIGPDGVLSALVDDAVPALRKDRDETTAWLTALARLHVAGTNVDWAEAFEGTGARRVDLPTYAFDHDHYWPTPMAQAADAAGLGLGPADHPLLGAAMSVAQEDAVVFTNRLAVAFPETAFAEIAFRAADQVGYGSVEELTVTGPLTPGVLQVWIGAPDNGKRSLTVYTRLNDEQPFVKIASGTLAEGEYRAGFTVSEWPPKGATAIGEQIWQAGDAVYAEVTLPEGATDAQFYGVHPALLDCATRITEDTQVPLEWHGVSLHAVGADTVRVRLRDGEFAAVDTSGSPVVSARNIAFGAPLAAQHHQDSLFRLEWVPAPETQPAADVREVRFTGESVDQAHELAAKALELLQQSEERLAFVTSGLASATVEGLVRTAQTENPGRFLLVDTDGSTPLPTGLLDAGETQVRVRDGKTYVARLARVTDTVATAEWDPEGTVLITGGTGGLGAELARHLVAERNVQRLLLVSRRGQEAPEAVALQAELTAHGADVTIAACDTADLKAVKKVVKGVKLTAVIHTAGVLDDGIIGSLTPERLATVFKPKVDGAWNLHEATKKQKLQAFVLYSSVSGVLGSAGQGNYAAANAFLDALAGHRRAQGLPATSLAWGPWAQTGGMTAHLQDGAMDRIGRTGMPPLSVRQGMALFDDATSREDAVLVPARITTGRTNGPVAAVLRGLVRGGKRAAGAGETSTVDFAATLDAVPAEDRAKYLVDLVRGHAAGVLGHATPAAIDNDKQFRDLGFDSLTAVELRNSLASATGLKLPAGLVFDYPTPDELAVYLAGELLGDDTGPSLASELDRFEAVLAASPDEDRAGIAARLRTLLAQYGGAKSEEAVNDRINSATVDDVFAFIDNELGRRTER</sequence>
<dbReference type="InterPro" id="IPR018201">
    <property type="entry name" value="Ketoacyl_synth_AS"/>
</dbReference>
<feature type="domain" description="Ketosynthase family 3 (KS3)" evidence="13">
    <location>
        <begin position="4987"/>
        <end position="5407"/>
    </location>
</feature>
<dbReference type="GO" id="GO:0004315">
    <property type="term" value="F:3-oxoacyl-[acyl-carrier-protein] synthase activity"/>
    <property type="evidence" value="ECO:0007669"/>
    <property type="project" value="InterPro"/>
</dbReference>
<comment type="caution">
    <text evidence="10">Lacks conserved residue(s) required for the propagation of feature annotation.</text>
</comment>
<dbReference type="InterPro" id="IPR032821">
    <property type="entry name" value="PKS_assoc"/>
</dbReference>
<dbReference type="InterPro" id="IPR050091">
    <property type="entry name" value="PKS_NRPS_Biosynth_Enz"/>
</dbReference>
<dbReference type="PROSITE" id="PS52019">
    <property type="entry name" value="PKS_MFAS_DH"/>
    <property type="match status" value="2"/>
</dbReference>
<dbReference type="SUPFAM" id="SSF55048">
    <property type="entry name" value="Probable ACP-binding domain of malonyl-CoA ACP transacylase"/>
    <property type="match status" value="4"/>
</dbReference>
<proteinExistence type="predicted"/>
<dbReference type="Pfam" id="PF14765">
    <property type="entry name" value="PS-DH"/>
    <property type="match status" value="2"/>
</dbReference>
<dbReference type="InterPro" id="IPR036736">
    <property type="entry name" value="ACP-like_sf"/>
</dbReference>
<dbReference type="InterPro" id="IPR013154">
    <property type="entry name" value="ADH-like_N"/>
</dbReference>
<dbReference type="Gene3D" id="1.10.1200.10">
    <property type="entry name" value="ACP-like"/>
    <property type="match status" value="4"/>
</dbReference>
<dbReference type="Gene3D" id="6.10.140.1830">
    <property type="match status" value="1"/>
</dbReference>
<accession>A0A1I6D0K4</accession>
<feature type="region of interest" description="N-terminal hotdog fold" evidence="10">
    <location>
        <begin position="859"/>
        <end position="992"/>
    </location>
</feature>
<dbReference type="PROSITE" id="PS00012">
    <property type="entry name" value="PHOSPHOPANTETHEINE"/>
    <property type="match status" value="4"/>
</dbReference>
<dbReference type="Pfam" id="PF22953">
    <property type="entry name" value="SpnB_Rossmann"/>
    <property type="match status" value="3"/>
</dbReference>
<dbReference type="Gene3D" id="3.10.129.110">
    <property type="entry name" value="Polyketide synthase dehydratase"/>
    <property type="match status" value="4"/>
</dbReference>
<dbReference type="STRING" id="84724.SAMN04488564_101742"/>
<feature type="domain" description="PKS/mFAS DH" evidence="14">
    <location>
        <begin position="859"/>
        <end position="1149"/>
    </location>
</feature>
<dbReference type="Gene3D" id="3.40.50.720">
    <property type="entry name" value="NAD(P)-binding Rossmann-like Domain"/>
    <property type="match status" value="6"/>
</dbReference>
<dbReference type="SMART" id="SM00822">
    <property type="entry name" value="PKS_KR"/>
    <property type="match status" value="4"/>
</dbReference>
<feature type="coiled-coil region" evidence="11">
    <location>
        <begin position="5"/>
        <end position="32"/>
    </location>
</feature>
<keyword evidence="5 15" id="KW-0808">Transferase</keyword>
<feature type="coiled-coil region" evidence="11">
    <location>
        <begin position="2939"/>
        <end position="2966"/>
    </location>
</feature>
<dbReference type="SMART" id="SM00826">
    <property type="entry name" value="PKS_DH"/>
    <property type="match status" value="3"/>
</dbReference>
<feature type="domain" description="Ketosynthase family 3 (KS3)" evidence="13">
    <location>
        <begin position="3065"/>
        <end position="3480"/>
    </location>
</feature>
<dbReference type="Pfam" id="PF00109">
    <property type="entry name" value="ketoacyl-synt"/>
    <property type="match status" value="4"/>
</dbReference>
<dbReference type="OrthoDB" id="9778690at2"/>
<evidence type="ECO:0000313" key="15">
    <source>
        <dbReference type="EMBL" id="SFQ98911.1"/>
    </source>
</evidence>
<dbReference type="InterPro" id="IPR016039">
    <property type="entry name" value="Thiolase-like"/>
</dbReference>
<dbReference type="GO" id="GO:0016491">
    <property type="term" value="F:oxidoreductase activity"/>
    <property type="evidence" value="ECO:0007669"/>
    <property type="project" value="InterPro"/>
</dbReference>
<dbReference type="SMART" id="SM00827">
    <property type="entry name" value="PKS_AT"/>
    <property type="match status" value="4"/>
</dbReference>
<evidence type="ECO:0000256" key="8">
    <source>
        <dbReference type="ARBA" id="ARBA00023268"/>
    </source>
</evidence>
<dbReference type="InterPro" id="IPR014030">
    <property type="entry name" value="Ketoacyl_synth_N"/>
</dbReference>
<dbReference type="InterPro" id="IPR009081">
    <property type="entry name" value="PP-bd_ACP"/>
</dbReference>